<accession>A0A9W9SES0</accession>
<keyword evidence="8" id="KW-1185">Reference proteome</keyword>
<dbReference type="Proteomes" id="UP001147747">
    <property type="component" value="Unassembled WGS sequence"/>
</dbReference>
<keyword evidence="5" id="KW-0804">Transcription</keyword>
<reference evidence="7" key="1">
    <citation type="submission" date="2022-12" db="EMBL/GenBank/DDBJ databases">
        <authorList>
            <person name="Petersen C."/>
        </authorList>
    </citation>
    <scope>NUCLEOTIDE SEQUENCE</scope>
    <source>
        <strain evidence="7">IBT 29677</strain>
    </source>
</reference>
<proteinExistence type="predicted"/>
<dbReference type="InterPro" id="IPR052360">
    <property type="entry name" value="Transcr_Regulatory_Proteins"/>
</dbReference>
<evidence type="ECO:0000256" key="1">
    <source>
        <dbReference type="ARBA" id="ARBA00022723"/>
    </source>
</evidence>
<evidence type="ECO:0000256" key="3">
    <source>
        <dbReference type="ARBA" id="ARBA00023015"/>
    </source>
</evidence>
<evidence type="ECO:0000256" key="5">
    <source>
        <dbReference type="ARBA" id="ARBA00023163"/>
    </source>
</evidence>
<dbReference type="GO" id="GO:0000981">
    <property type="term" value="F:DNA-binding transcription factor activity, RNA polymerase II-specific"/>
    <property type="evidence" value="ECO:0007669"/>
    <property type="project" value="InterPro"/>
</dbReference>
<evidence type="ECO:0000313" key="7">
    <source>
        <dbReference type="EMBL" id="KAJ5376274.1"/>
    </source>
</evidence>
<keyword evidence="4" id="KW-0238">DNA-binding</keyword>
<dbReference type="CDD" id="cd00067">
    <property type="entry name" value="GAL4"/>
    <property type="match status" value="1"/>
</dbReference>
<dbReference type="OrthoDB" id="3172332at2759"/>
<keyword evidence="3" id="KW-0805">Transcription regulation</keyword>
<keyword evidence="2" id="KW-0862">Zinc</keyword>
<gene>
    <name evidence="7" type="ORF">N7509_013160</name>
</gene>
<dbReference type="EMBL" id="JAPZBU010000012">
    <property type="protein sequence ID" value="KAJ5376274.1"/>
    <property type="molecule type" value="Genomic_DNA"/>
</dbReference>
<evidence type="ECO:0000313" key="8">
    <source>
        <dbReference type="Proteomes" id="UP001147747"/>
    </source>
</evidence>
<organism evidence="7 8">
    <name type="scientific">Penicillium cosmopolitanum</name>
    <dbReference type="NCBI Taxonomy" id="1131564"/>
    <lineage>
        <taxon>Eukaryota</taxon>
        <taxon>Fungi</taxon>
        <taxon>Dikarya</taxon>
        <taxon>Ascomycota</taxon>
        <taxon>Pezizomycotina</taxon>
        <taxon>Eurotiomycetes</taxon>
        <taxon>Eurotiomycetidae</taxon>
        <taxon>Eurotiales</taxon>
        <taxon>Aspergillaceae</taxon>
        <taxon>Penicillium</taxon>
    </lineage>
</organism>
<dbReference type="RefSeq" id="XP_056481304.1">
    <property type="nucleotide sequence ID" value="XM_056637797.1"/>
</dbReference>
<dbReference type="GeneID" id="81376777"/>
<sequence>MGAEHVGSVRHVKCDEAPGVCNNCQSTGRKCDGYDLHRLPTKRQSLTFIPNALPHLPWTTTTDERRCFSYFQRCSIPGLGALFESPLWSRIILQISHADPAVYHAANMLGAVHEDSAANKMRLSGENLRRARHRFAIQQASRAYSYLSKRQTSNDPQFREVMLVCCLLFVMSELLLGRYQNAFQHLHSGLHIINETQEHHRKLCLDDSLIRVFERLDIESSHFGPGTPFLFTNKKINDDLQILDVFSKMGNVADVKRSVTSLLNIGIPFLARCWPSSAAEVAAEYDELFQKQQYILLLNYEFQKRFSIFYFEFYSSLSRRDQGCIDVLQVQSLGQILSLKTCLIKGPVPESLTPEYRALLLAVQDFMAKFPDRPTFTLDYGVLPTLWVIASQCPDYAIRLEAIRTVQSWPHCEGIVNSNVITSMALNNLKADLRIPGQPDSSIIDAETEEELSKFLFDMLNSTEQAKKWSFIRGHYVLRGECHQLKFEITKLI</sequence>
<dbReference type="Pfam" id="PF11951">
    <property type="entry name" value="Fungal_trans_2"/>
    <property type="match status" value="1"/>
</dbReference>
<dbReference type="GO" id="GO:0003677">
    <property type="term" value="F:DNA binding"/>
    <property type="evidence" value="ECO:0007669"/>
    <property type="project" value="UniProtKB-KW"/>
</dbReference>
<keyword evidence="6" id="KW-0539">Nucleus</keyword>
<protein>
    <recommendedName>
        <fullName evidence="9">Zn(2)-C6 fungal-type domain-containing protein</fullName>
    </recommendedName>
</protein>
<reference evidence="7" key="2">
    <citation type="journal article" date="2023" name="IMA Fungus">
        <title>Comparative genomic study of the Penicillium genus elucidates a diverse pangenome and 15 lateral gene transfer events.</title>
        <authorList>
            <person name="Petersen C."/>
            <person name="Sorensen T."/>
            <person name="Nielsen M.R."/>
            <person name="Sondergaard T.E."/>
            <person name="Sorensen J.L."/>
            <person name="Fitzpatrick D.A."/>
            <person name="Frisvad J.C."/>
            <person name="Nielsen K.L."/>
        </authorList>
    </citation>
    <scope>NUCLEOTIDE SEQUENCE</scope>
    <source>
        <strain evidence="7">IBT 29677</strain>
    </source>
</reference>
<evidence type="ECO:0008006" key="9">
    <source>
        <dbReference type="Google" id="ProtNLM"/>
    </source>
</evidence>
<name>A0A9W9SES0_9EURO</name>
<dbReference type="PANTHER" id="PTHR36206:SF16">
    <property type="entry name" value="TRANSCRIPTION FACTOR DOMAIN-CONTAINING PROTEIN-RELATED"/>
    <property type="match status" value="1"/>
</dbReference>
<dbReference type="GO" id="GO:0008270">
    <property type="term" value="F:zinc ion binding"/>
    <property type="evidence" value="ECO:0007669"/>
    <property type="project" value="InterPro"/>
</dbReference>
<evidence type="ECO:0000256" key="2">
    <source>
        <dbReference type="ARBA" id="ARBA00022833"/>
    </source>
</evidence>
<dbReference type="AlphaFoldDB" id="A0A9W9SES0"/>
<keyword evidence="1" id="KW-0479">Metal-binding</keyword>
<dbReference type="InterPro" id="IPR001138">
    <property type="entry name" value="Zn2Cys6_DnaBD"/>
</dbReference>
<dbReference type="PANTHER" id="PTHR36206">
    <property type="entry name" value="ASPERCRYPTIN BIOSYNTHESIS CLUSTER-SPECIFIC TRANSCRIPTION REGULATOR ATNN-RELATED"/>
    <property type="match status" value="1"/>
</dbReference>
<evidence type="ECO:0000256" key="6">
    <source>
        <dbReference type="ARBA" id="ARBA00023242"/>
    </source>
</evidence>
<evidence type="ECO:0000256" key="4">
    <source>
        <dbReference type="ARBA" id="ARBA00023125"/>
    </source>
</evidence>
<comment type="caution">
    <text evidence="7">The sequence shown here is derived from an EMBL/GenBank/DDBJ whole genome shotgun (WGS) entry which is preliminary data.</text>
</comment>
<dbReference type="InterPro" id="IPR021858">
    <property type="entry name" value="Fun_TF"/>
</dbReference>